<proteinExistence type="inferred from homology"/>
<evidence type="ECO:0000256" key="13">
    <source>
        <dbReference type="SAM" id="MobiDB-lite"/>
    </source>
</evidence>
<dbReference type="InterPro" id="IPR047086">
    <property type="entry name" value="SF1-HH_sf"/>
</dbReference>
<dbReference type="SMART" id="SM00322">
    <property type="entry name" value="KH"/>
    <property type="match status" value="1"/>
</dbReference>
<keyword evidence="8 12" id="KW-0508">mRNA splicing</keyword>
<evidence type="ECO:0000256" key="1">
    <source>
        <dbReference type="ARBA" id="ARBA00004123"/>
    </source>
</evidence>
<dbReference type="InterPro" id="IPR055256">
    <property type="entry name" value="KH_1_KHDC4/BBP-like"/>
</dbReference>
<evidence type="ECO:0000256" key="8">
    <source>
        <dbReference type="ARBA" id="ARBA00023187"/>
    </source>
</evidence>
<dbReference type="CDD" id="cd02395">
    <property type="entry name" value="KH-I_BBP"/>
    <property type="match status" value="1"/>
</dbReference>
<dbReference type="GO" id="GO:0005681">
    <property type="term" value="C:spliceosomal complex"/>
    <property type="evidence" value="ECO:0007669"/>
    <property type="project" value="UniProtKB-KW"/>
</dbReference>
<evidence type="ECO:0000256" key="5">
    <source>
        <dbReference type="ARBA" id="ARBA00022771"/>
    </source>
</evidence>
<feature type="domain" description="CCHC-type" evidence="14">
    <location>
        <begin position="395"/>
        <end position="410"/>
    </location>
</feature>
<dbReference type="InterPro" id="IPR045071">
    <property type="entry name" value="BBP-like"/>
</dbReference>
<comment type="subcellular location">
    <subcellularLocation>
        <location evidence="1 12">Nucleus</location>
    </subcellularLocation>
</comment>
<sequence>MTSPETSGQNAEEAAELLATMRAEHVKMKSWYNSTDPDHVAGLSSLKAKYGESFPAFWQDLTKWEGWKEVRREYLQYSENGGRFVEKSNDSGGGDDDVGKDQQQEQQTRRRRKRWGDAAGGDEDGGGERSRRSRWASDAPPPPVADPVMAALGLSAPIPSVDAVGGVGGGAGIASGLDPRASEELAALQARLRVANARLSNLDYEAARIDALPRGHPERSPSPPPVYGPDGTRKNTRANRWREKYTEERTVCLESIMDLIPSMRPPGFISKRKRSRRIHIPVEEFPTYNFIGLIIGPRGKTQKDMENKTGCKIAIRGKGSIKEGAKGRRNGVAMEGDDEPLHVLITGDDPAAIDAAAEMVESMLVVIDDEKNVHKQNQLRELALLNGTLKDEDWCHVCGEKGHKDFECPKRFALGNRSRVVVKCAICGDASHPTRDCAMRPQEGGSEDAAKAKLELDSDYSAFMAELDGRPPPSKGADGNFCPQAPSTSSSAEGSSFLTVIQPARVVGENGGGEIESSAAAPATVATNIAIPPSGDILSSYVTTISSNVTTISAAKPVAPLVVAASDANSIPDATTNSEATAASTAAETAVESKVAGGGVSLLPREPATTASIVPIASPPVVFPPPPMPLSFPPPPPTTMMLPPPPAGLPPPPMPPSMMQAYPGQHQYNVHQYQHQPMNQHQPMMGWHMQPSPPPAYGGQPPPPAYGAPPPNQQQQWNAASGGGTGETAGWDPSSFYGSGYAGDTTGAGGFNWWESSADE</sequence>
<comment type="function">
    <text evidence="12">Necessary for the splicing of pre-mRNA. Has a role in the recognition of the branch site (5'-UACUAAC-3'), the pyrimidine tract and the 3'-splice site at the 3'-end of introns.</text>
</comment>
<evidence type="ECO:0000256" key="3">
    <source>
        <dbReference type="ARBA" id="ARBA00022664"/>
    </source>
</evidence>
<reference evidence="15 16" key="1">
    <citation type="submission" date="2024-10" db="EMBL/GenBank/DDBJ databases">
        <title>Updated reference genomes for cyclostephanoid diatoms.</title>
        <authorList>
            <person name="Roberts W.R."/>
            <person name="Alverson A.J."/>
        </authorList>
    </citation>
    <scope>NUCLEOTIDE SEQUENCE [LARGE SCALE GENOMIC DNA]</scope>
    <source>
        <strain evidence="15 16">AJA228-03</strain>
    </source>
</reference>
<dbReference type="InterPro" id="IPR032570">
    <property type="entry name" value="SF1-HH"/>
</dbReference>
<evidence type="ECO:0000256" key="11">
    <source>
        <dbReference type="PROSITE-ProRule" id="PRU00117"/>
    </source>
</evidence>
<dbReference type="PANTHER" id="PTHR11208:SF45">
    <property type="entry name" value="SPLICING FACTOR 1"/>
    <property type="match status" value="1"/>
</dbReference>
<keyword evidence="16" id="KW-1185">Reference proteome</keyword>
<keyword evidence="12" id="KW-0747">Spliceosome</keyword>
<dbReference type="Pfam" id="PF16275">
    <property type="entry name" value="SF1-HH"/>
    <property type="match status" value="1"/>
</dbReference>
<feature type="region of interest" description="Disordered" evidence="13">
    <location>
        <begin position="686"/>
        <end position="742"/>
    </location>
</feature>
<keyword evidence="4 12" id="KW-0479">Metal-binding</keyword>
<keyword evidence="9 12" id="KW-0539">Nucleus</keyword>
<dbReference type="GO" id="GO:0008270">
    <property type="term" value="F:zinc ion binding"/>
    <property type="evidence" value="ECO:0007669"/>
    <property type="project" value="UniProtKB-UniRule"/>
</dbReference>
<dbReference type="PROSITE" id="PS50158">
    <property type="entry name" value="ZF_CCHC"/>
    <property type="match status" value="1"/>
</dbReference>
<feature type="region of interest" description="Disordered" evidence="13">
    <location>
        <begin position="78"/>
        <end position="148"/>
    </location>
</feature>
<evidence type="ECO:0000313" key="16">
    <source>
        <dbReference type="Proteomes" id="UP001530377"/>
    </source>
</evidence>
<name>A0ABD3RI34_9STRA</name>
<dbReference type="InterPro" id="IPR004087">
    <property type="entry name" value="KH_dom"/>
</dbReference>
<dbReference type="GO" id="GO:0000398">
    <property type="term" value="P:mRNA splicing, via spliceosome"/>
    <property type="evidence" value="ECO:0007669"/>
    <property type="project" value="UniProtKB-UniRule"/>
</dbReference>
<gene>
    <name evidence="15" type="ORF">ACHAXA_009620</name>
</gene>
<keyword evidence="5 10" id="KW-0863">Zinc-finger</keyword>
<dbReference type="InterPro" id="IPR036612">
    <property type="entry name" value="KH_dom_type_1_sf"/>
</dbReference>
<evidence type="ECO:0000259" key="14">
    <source>
        <dbReference type="PROSITE" id="PS50158"/>
    </source>
</evidence>
<evidence type="ECO:0000313" key="15">
    <source>
        <dbReference type="EMBL" id="KAL3812002.1"/>
    </source>
</evidence>
<dbReference type="Proteomes" id="UP001530377">
    <property type="component" value="Unassembled WGS sequence"/>
</dbReference>
<protein>
    <recommendedName>
        <fullName evidence="12">Branchpoint-bridging protein</fullName>
    </recommendedName>
</protein>
<dbReference type="Gene3D" id="4.10.60.10">
    <property type="entry name" value="Zinc finger, CCHC-type"/>
    <property type="match status" value="1"/>
</dbReference>
<dbReference type="EMBL" id="JALLPB020000223">
    <property type="protein sequence ID" value="KAL3812002.1"/>
    <property type="molecule type" value="Genomic_DNA"/>
</dbReference>
<dbReference type="InterPro" id="IPR036875">
    <property type="entry name" value="Znf_CCHC_sf"/>
</dbReference>
<evidence type="ECO:0000256" key="9">
    <source>
        <dbReference type="ARBA" id="ARBA00023242"/>
    </source>
</evidence>
<evidence type="ECO:0000256" key="6">
    <source>
        <dbReference type="ARBA" id="ARBA00022833"/>
    </source>
</evidence>
<dbReference type="AlphaFoldDB" id="A0ABD3RI34"/>
<dbReference type="GO" id="GO:0045131">
    <property type="term" value="F:pre-mRNA branch point binding"/>
    <property type="evidence" value="ECO:0007669"/>
    <property type="project" value="UniProtKB-UniRule"/>
</dbReference>
<feature type="region of interest" description="Disordered" evidence="13">
    <location>
        <begin position="465"/>
        <end position="495"/>
    </location>
</feature>
<keyword evidence="6 12" id="KW-0862">Zinc</keyword>
<feature type="compositionally biased region" description="Pro residues" evidence="13">
    <location>
        <begin position="691"/>
        <end position="712"/>
    </location>
</feature>
<dbReference type="PROSITE" id="PS50084">
    <property type="entry name" value="KH_TYPE_1"/>
    <property type="match status" value="1"/>
</dbReference>
<dbReference type="PANTHER" id="PTHR11208">
    <property type="entry name" value="RNA-BINDING PROTEIN RELATED"/>
    <property type="match status" value="1"/>
</dbReference>
<dbReference type="Gene3D" id="3.30.1370.10">
    <property type="entry name" value="K Homology domain, type 1"/>
    <property type="match status" value="1"/>
</dbReference>
<evidence type="ECO:0000256" key="12">
    <source>
        <dbReference type="RuleBase" id="RU367126"/>
    </source>
</evidence>
<organism evidence="15 16">
    <name type="scientific">Cyclostephanos tholiformis</name>
    <dbReference type="NCBI Taxonomy" id="382380"/>
    <lineage>
        <taxon>Eukaryota</taxon>
        <taxon>Sar</taxon>
        <taxon>Stramenopiles</taxon>
        <taxon>Ochrophyta</taxon>
        <taxon>Bacillariophyta</taxon>
        <taxon>Coscinodiscophyceae</taxon>
        <taxon>Thalassiosirophycidae</taxon>
        <taxon>Stephanodiscales</taxon>
        <taxon>Stephanodiscaceae</taxon>
        <taxon>Cyclostephanos</taxon>
    </lineage>
</organism>
<keyword evidence="7 11" id="KW-0694">RNA-binding</keyword>
<evidence type="ECO:0000256" key="4">
    <source>
        <dbReference type="ARBA" id="ARBA00022723"/>
    </source>
</evidence>
<accession>A0ABD3RI34</accession>
<dbReference type="SUPFAM" id="SSF57756">
    <property type="entry name" value="Retrovirus zinc finger-like domains"/>
    <property type="match status" value="1"/>
</dbReference>
<comment type="similarity">
    <text evidence="2 12">Belongs to the BBP/SF1 family.</text>
</comment>
<evidence type="ECO:0000256" key="2">
    <source>
        <dbReference type="ARBA" id="ARBA00010382"/>
    </source>
</evidence>
<feature type="region of interest" description="Disordered" evidence="13">
    <location>
        <begin position="210"/>
        <end position="238"/>
    </location>
</feature>
<comment type="caution">
    <text evidence="15">The sequence shown here is derived from an EMBL/GenBank/DDBJ whole genome shotgun (WGS) entry which is preliminary data.</text>
</comment>
<dbReference type="Pfam" id="PF22675">
    <property type="entry name" value="KH-I_KHDC4-BBP"/>
    <property type="match status" value="1"/>
</dbReference>
<dbReference type="Gene3D" id="6.10.140.1790">
    <property type="match status" value="1"/>
</dbReference>
<dbReference type="InterPro" id="IPR001878">
    <property type="entry name" value="Znf_CCHC"/>
</dbReference>
<evidence type="ECO:0000256" key="10">
    <source>
        <dbReference type="PROSITE-ProRule" id="PRU00047"/>
    </source>
</evidence>
<dbReference type="SUPFAM" id="SSF54791">
    <property type="entry name" value="Eukaryotic type KH-domain (KH-domain type I)"/>
    <property type="match status" value="1"/>
</dbReference>
<keyword evidence="3 12" id="KW-0507">mRNA processing</keyword>
<feature type="compositionally biased region" description="Basic and acidic residues" evidence="13">
    <location>
        <begin position="210"/>
        <end position="219"/>
    </location>
</feature>
<evidence type="ECO:0000256" key="7">
    <source>
        <dbReference type="ARBA" id="ARBA00022884"/>
    </source>
</evidence>